<dbReference type="PROSITE" id="PS00428">
    <property type="entry name" value="FTSW_RODA_SPOVE"/>
    <property type="match status" value="1"/>
</dbReference>
<keyword evidence="12" id="KW-0131">Cell cycle</keyword>
<reference evidence="24 25" key="1">
    <citation type="journal article" date="2019" name="Emerg. Microbes Infect.">
        <title>Comprehensive subspecies identification of 175 nontuberculous mycobacteria species based on 7547 genomic profiles.</title>
        <authorList>
            <person name="Matsumoto Y."/>
            <person name="Kinjo T."/>
            <person name="Motooka D."/>
            <person name="Nabeya D."/>
            <person name="Jung N."/>
            <person name="Uechi K."/>
            <person name="Horii T."/>
            <person name="Iida T."/>
            <person name="Fujita J."/>
            <person name="Nakamura S."/>
        </authorList>
    </citation>
    <scope>NUCLEOTIDE SEQUENCE [LARGE SCALE GENOMIC DNA]</scope>
    <source>
        <strain evidence="24 25">JCM 18439</strain>
    </source>
</reference>
<dbReference type="InterPro" id="IPR013437">
    <property type="entry name" value="FtsW"/>
</dbReference>
<keyword evidence="13" id="KW-0961">Cell wall biogenesis/degradation</keyword>
<feature type="transmembrane region" description="Helical" evidence="23">
    <location>
        <begin position="81"/>
        <end position="99"/>
    </location>
</feature>
<comment type="similarity">
    <text evidence="16">Belongs to the SEDS family. FtsW subfamily.</text>
</comment>
<evidence type="ECO:0000256" key="21">
    <source>
        <dbReference type="ARBA" id="ARBA00049966"/>
    </source>
</evidence>
<comment type="pathway">
    <text evidence="2">Cell wall biogenesis; peptidoglycan biosynthesis.</text>
</comment>
<evidence type="ECO:0000313" key="24">
    <source>
        <dbReference type="EMBL" id="BBY42148.1"/>
    </source>
</evidence>
<evidence type="ECO:0000256" key="19">
    <source>
        <dbReference type="ARBA" id="ARBA00044770"/>
    </source>
</evidence>
<dbReference type="GO" id="GO:0008360">
    <property type="term" value="P:regulation of cell shape"/>
    <property type="evidence" value="ECO:0007669"/>
    <property type="project" value="UniProtKB-KW"/>
</dbReference>
<evidence type="ECO:0000256" key="9">
    <source>
        <dbReference type="ARBA" id="ARBA00022984"/>
    </source>
</evidence>
<dbReference type="Pfam" id="PF01098">
    <property type="entry name" value="FTSW_RODA_SPOVE"/>
    <property type="match status" value="1"/>
</dbReference>
<dbReference type="NCBIfam" id="TIGR02614">
    <property type="entry name" value="ftsW"/>
    <property type="match status" value="1"/>
</dbReference>
<feature type="transmembrane region" description="Helical" evidence="23">
    <location>
        <begin position="201"/>
        <end position="217"/>
    </location>
</feature>
<dbReference type="PANTHER" id="PTHR30474">
    <property type="entry name" value="CELL CYCLE PROTEIN"/>
    <property type="match status" value="1"/>
</dbReference>
<dbReference type="InterPro" id="IPR018365">
    <property type="entry name" value="Cell_cycle_FtsW-rel_CS"/>
</dbReference>
<feature type="compositionally biased region" description="Basic and acidic residues" evidence="22">
    <location>
        <begin position="496"/>
        <end position="512"/>
    </location>
</feature>
<feature type="transmembrane region" description="Helical" evidence="23">
    <location>
        <begin position="178"/>
        <end position="195"/>
    </location>
</feature>
<evidence type="ECO:0000256" key="1">
    <source>
        <dbReference type="ARBA" id="ARBA00004651"/>
    </source>
</evidence>
<comment type="subcellular location">
    <subcellularLocation>
        <location evidence="1">Cell membrane</location>
        <topology evidence="1">Multi-pass membrane protein</topology>
    </subcellularLocation>
</comment>
<dbReference type="KEGG" id="mcee:MCEL_04430"/>
<evidence type="ECO:0000256" key="18">
    <source>
        <dbReference type="ARBA" id="ARBA00041418"/>
    </source>
</evidence>
<feature type="transmembrane region" description="Helical" evidence="23">
    <location>
        <begin position="138"/>
        <end position="166"/>
    </location>
</feature>
<evidence type="ECO:0000256" key="15">
    <source>
        <dbReference type="ARBA" id="ARBA00033270"/>
    </source>
</evidence>
<evidence type="ECO:0000256" key="20">
    <source>
        <dbReference type="ARBA" id="ARBA00049902"/>
    </source>
</evidence>
<feature type="transmembrane region" description="Helical" evidence="23">
    <location>
        <begin position="46"/>
        <end position="69"/>
    </location>
</feature>
<gene>
    <name evidence="24" type="primary">ftsW</name>
    <name evidence="24" type="ORF">MCEL_04430</name>
</gene>
<dbReference type="GO" id="GO:0005886">
    <property type="term" value="C:plasma membrane"/>
    <property type="evidence" value="ECO:0007669"/>
    <property type="project" value="UniProtKB-SubCell"/>
</dbReference>
<dbReference type="EC" id="2.4.99.28" evidence="19"/>
<organism evidence="24 25">
    <name type="scientific">Mycolicibacterium celeriflavum</name>
    <name type="common">Mycobacterium celeriflavum</name>
    <dbReference type="NCBI Taxonomy" id="1249101"/>
    <lineage>
        <taxon>Bacteria</taxon>
        <taxon>Bacillati</taxon>
        <taxon>Actinomycetota</taxon>
        <taxon>Actinomycetes</taxon>
        <taxon>Mycobacteriales</taxon>
        <taxon>Mycobacteriaceae</taxon>
        <taxon>Mycolicibacterium</taxon>
    </lineage>
</organism>
<comment type="catalytic activity">
    <reaction evidence="20">
        <text>[GlcNAc-(1-&gt;4)-Mur2Ac(oyl-L-Ala-gamma-D-Glu-L-Lys-D-Ala-D-Ala)](n)-di-trans,octa-cis-undecaprenyl diphosphate + beta-D-GlcNAc-(1-&gt;4)-Mur2Ac(oyl-L-Ala-gamma-D-Glu-L-Lys-D-Ala-D-Ala)-di-trans,octa-cis-undecaprenyl diphosphate = [GlcNAc-(1-&gt;4)-Mur2Ac(oyl-L-Ala-gamma-D-Glu-L-Lys-D-Ala-D-Ala)](n+1)-di-trans,octa-cis-undecaprenyl diphosphate + di-trans,octa-cis-undecaprenyl diphosphate + H(+)</text>
        <dbReference type="Rhea" id="RHEA:23708"/>
        <dbReference type="Rhea" id="RHEA-COMP:9602"/>
        <dbReference type="Rhea" id="RHEA-COMP:9603"/>
        <dbReference type="ChEBI" id="CHEBI:15378"/>
        <dbReference type="ChEBI" id="CHEBI:58405"/>
        <dbReference type="ChEBI" id="CHEBI:60033"/>
        <dbReference type="ChEBI" id="CHEBI:78435"/>
        <dbReference type="EC" id="2.4.99.28"/>
    </reaction>
</comment>
<evidence type="ECO:0000256" key="6">
    <source>
        <dbReference type="ARBA" id="ARBA00022679"/>
    </source>
</evidence>
<dbReference type="Proteomes" id="UP000466431">
    <property type="component" value="Chromosome"/>
</dbReference>
<feature type="region of interest" description="Disordered" evidence="22">
    <location>
        <begin position="430"/>
        <end position="512"/>
    </location>
</feature>
<evidence type="ECO:0000256" key="5">
    <source>
        <dbReference type="ARBA" id="ARBA00022676"/>
    </source>
</evidence>
<dbReference type="GO" id="GO:0015648">
    <property type="term" value="F:lipid-linked peptidoglycan transporter activity"/>
    <property type="evidence" value="ECO:0007669"/>
    <property type="project" value="TreeGrafter"/>
</dbReference>
<dbReference type="RefSeq" id="WP_083000693.1">
    <property type="nucleotide sequence ID" value="NZ_AP022591.1"/>
</dbReference>
<evidence type="ECO:0000256" key="17">
    <source>
        <dbReference type="ARBA" id="ARBA00041185"/>
    </source>
</evidence>
<evidence type="ECO:0000256" key="23">
    <source>
        <dbReference type="SAM" id="Phobius"/>
    </source>
</evidence>
<evidence type="ECO:0000313" key="25">
    <source>
        <dbReference type="Proteomes" id="UP000466431"/>
    </source>
</evidence>
<evidence type="ECO:0000256" key="16">
    <source>
        <dbReference type="ARBA" id="ARBA00038053"/>
    </source>
</evidence>
<dbReference type="OrthoDB" id="9768187at2"/>
<evidence type="ECO:0000256" key="13">
    <source>
        <dbReference type="ARBA" id="ARBA00023316"/>
    </source>
</evidence>
<feature type="transmembrane region" description="Helical" evidence="23">
    <location>
        <begin position="338"/>
        <end position="362"/>
    </location>
</feature>
<keyword evidence="5" id="KW-0328">Glycosyltransferase</keyword>
<keyword evidence="7 23" id="KW-0812">Transmembrane</keyword>
<evidence type="ECO:0000256" key="11">
    <source>
        <dbReference type="ARBA" id="ARBA00023136"/>
    </source>
</evidence>
<proteinExistence type="inferred from homology"/>
<comment type="function">
    <text evidence="21">Peptidoglycan polymerase that is essential for cell division.</text>
</comment>
<keyword evidence="10 23" id="KW-1133">Transmembrane helix</keyword>
<evidence type="ECO:0000256" key="8">
    <source>
        <dbReference type="ARBA" id="ARBA00022960"/>
    </source>
</evidence>
<protein>
    <recommendedName>
        <fullName evidence="17">Probable peptidoglycan glycosyltransferase FtsW</fullName>
        <ecNumber evidence="19">2.4.99.28</ecNumber>
    </recommendedName>
    <alternativeName>
        <fullName evidence="18">Cell division protein FtsW</fullName>
    </alternativeName>
    <alternativeName>
        <fullName evidence="15">Cell wall polymerase</fullName>
    </alternativeName>
    <alternativeName>
        <fullName evidence="14">Peptidoglycan polymerase</fullName>
    </alternativeName>
</protein>
<keyword evidence="4 24" id="KW-0132">Cell division</keyword>
<keyword evidence="8" id="KW-0133">Cell shape</keyword>
<sequence length="512" mass="54590">MSAILTRLRLRRAGAEDKPAEPAPETAGPRTRFGAWLGRPMTSFHLIIAVAALLTTLGLTMVLSASGVYSYDQDGSPWVVFGKQVLWTVVGLFAFYLALRVPIQLMRTLAFSGFAITIVLLILVLIPGIGTVSNGSRGWFVVAGLSMQPSELAKIAFAIWGAHLLAARRMEQASLKEMLIPLVPAAFVALALIVAQPDLGQTVSLGIILLGLLWYAGLPLRVFVSSLFMVVVSAAVLAMAEGYRSARVQSWLNPAADAQGSGYQARQARFALANGGVFGDGLGQGAAKWNYLPNAHNDFIFAIIGEELGFIGAAGLLCLFGLFAYTGMRIARRSADPFLRLLTATATLWIMGQVFINVGYVVGLLPVTGLQLPLISAGGTSTATTLLMIGIMANAARHEPEAVAALRAGRDDRVNNLLRLPLPAPYVPSRTEALRDRLSRRGAERSGKPGKGKGTRPAKPAAKQASKPVRKQAADGRRKGKTAGGPVRAARHHGGGRTDRSRRRALEGQRYG</sequence>
<dbReference type="GO" id="GO:0008955">
    <property type="term" value="F:peptidoglycan glycosyltransferase activity"/>
    <property type="evidence" value="ECO:0007669"/>
    <property type="project" value="UniProtKB-EC"/>
</dbReference>
<dbReference type="STRING" id="1249101.BST21_05650"/>
<dbReference type="EMBL" id="AP022591">
    <property type="protein sequence ID" value="BBY42148.1"/>
    <property type="molecule type" value="Genomic_DNA"/>
</dbReference>
<name>A0A1X0BZC3_MYCCF</name>
<dbReference type="AlphaFoldDB" id="A0A1X0BZC3"/>
<evidence type="ECO:0000256" key="4">
    <source>
        <dbReference type="ARBA" id="ARBA00022618"/>
    </source>
</evidence>
<keyword evidence="9" id="KW-0573">Peptidoglycan synthesis</keyword>
<dbReference type="GO" id="GO:0071555">
    <property type="term" value="P:cell wall organization"/>
    <property type="evidence" value="ECO:0007669"/>
    <property type="project" value="UniProtKB-KW"/>
</dbReference>
<dbReference type="InterPro" id="IPR001182">
    <property type="entry name" value="FtsW/RodA"/>
</dbReference>
<feature type="transmembrane region" description="Helical" evidence="23">
    <location>
        <begin position="222"/>
        <end position="240"/>
    </location>
</feature>
<dbReference type="GO" id="GO:0009252">
    <property type="term" value="P:peptidoglycan biosynthetic process"/>
    <property type="evidence" value="ECO:0007669"/>
    <property type="project" value="UniProtKB-UniPathway"/>
</dbReference>
<dbReference type="PANTHER" id="PTHR30474:SF2">
    <property type="entry name" value="PEPTIDOGLYCAN GLYCOSYLTRANSFERASE FTSW-RELATED"/>
    <property type="match status" value="1"/>
</dbReference>
<keyword evidence="3" id="KW-1003">Cell membrane</keyword>
<evidence type="ECO:0000256" key="7">
    <source>
        <dbReference type="ARBA" id="ARBA00022692"/>
    </source>
</evidence>
<feature type="transmembrane region" description="Helical" evidence="23">
    <location>
        <begin position="299"/>
        <end position="326"/>
    </location>
</feature>
<keyword evidence="11 23" id="KW-0472">Membrane</keyword>
<accession>A0A1X0BZC3</accession>
<feature type="transmembrane region" description="Helical" evidence="23">
    <location>
        <begin position="111"/>
        <end position="132"/>
    </location>
</feature>
<dbReference type="UniPathway" id="UPA00219"/>
<keyword evidence="25" id="KW-1185">Reference proteome</keyword>
<feature type="compositionally biased region" description="Basic and acidic residues" evidence="22">
    <location>
        <begin position="432"/>
        <end position="447"/>
    </location>
</feature>
<evidence type="ECO:0000256" key="3">
    <source>
        <dbReference type="ARBA" id="ARBA00022475"/>
    </source>
</evidence>
<evidence type="ECO:0000256" key="22">
    <source>
        <dbReference type="SAM" id="MobiDB-lite"/>
    </source>
</evidence>
<keyword evidence="6" id="KW-0808">Transferase</keyword>
<dbReference type="GO" id="GO:0051301">
    <property type="term" value="P:cell division"/>
    <property type="evidence" value="ECO:0007669"/>
    <property type="project" value="UniProtKB-KW"/>
</dbReference>
<evidence type="ECO:0000256" key="2">
    <source>
        <dbReference type="ARBA" id="ARBA00004752"/>
    </source>
</evidence>
<dbReference type="GO" id="GO:0032153">
    <property type="term" value="C:cell division site"/>
    <property type="evidence" value="ECO:0007669"/>
    <property type="project" value="TreeGrafter"/>
</dbReference>
<evidence type="ECO:0000256" key="14">
    <source>
        <dbReference type="ARBA" id="ARBA00032370"/>
    </source>
</evidence>
<feature type="transmembrane region" description="Helical" evidence="23">
    <location>
        <begin position="374"/>
        <end position="393"/>
    </location>
</feature>
<evidence type="ECO:0000256" key="10">
    <source>
        <dbReference type="ARBA" id="ARBA00022989"/>
    </source>
</evidence>
<evidence type="ECO:0000256" key="12">
    <source>
        <dbReference type="ARBA" id="ARBA00023306"/>
    </source>
</evidence>
<feature type="compositionally biased region" description="Low complexity" evidence="22">
    <location>
        <begin position="457"/>
        <end position="467"/>
    </location>
</feature>